<keyword evidence="3" id="KW-0597">Phosphoprotein</keyword>
<dbReference type="InterPro" id="IPR000873">
    <property type="entry name" value="AMP-dep_synth/lig_dom"/>
</dbReference>
<dbReference type="Gene3D" id="1.10.1200.10">
    <property type="entry name" value="ACP-like"/>
    <property type="match status" value="1"/>
</dbReference>
<comment type="cofactor">
    <cofactor evidence="1">
        <name>pantetheine 4'-phosphate</name>
        <dbReference type="ChEBI" id="CHEBI:47942"/>
    </cofactor>
</comment>
<organism evidence="6 7">
    <name type="scientific">Streptantibioticus parmotrematis</name>
    <dbReference type="NCBI Taxonomy" id="2873249"/>
    <lineage>
        <taxon>Bacteria</taxon>
        <taxon>Bacillati</taxon>
        <taxon>Actinomycetota</taxon>
        <taxon>Actinomycetes</taxon>
        <taxon>Kitasatosporales</taxon>
        <taxon>Streptomycetaceae</taxon>
        <taxon>Streptantibioticus</taxon>
    </lineage>
</organism>
<gene>
    <name evidence="6" type="ORF">K7472_10995</name>
</gene>
<dbReference type="Pfam" id="PF00975">
    <property type="entry name" value="Thioesterase"/>
    <property type="match status" value="1"/>
</dbReference>
<dbReference type="InterPro" id="IPR001242">
    <property type="entry name" value="Condensation_dom"/>
</dbReference>
<proteinExistence type="predicted"/>
<dbReference type="SUPFAM" id="SSF56801">
    <property type="entry name" value="Acetyl-CoA synthetase-like"/>
    <property type="match status" value="1"/>
</dbReference>
<dbReference type="InterPro" id="IPR020845">
    <property type="entry name" value="AMP-binding_CS"/>
</dbReference>
<dbReference type="Pfam" id="PF00550">
    <property type="entry name" value="PP-binding"/>
    <property type="match status" value="1"/>
</dbReference>
<dbReference type="Proteomes" id="UP001198565">
    <property type="component" value="Unassembled WGS sequence"/>
</dbReference>
<evidence type="ECO:0000259" key="5">
    <source>
        <dbReference type="PROSITE" id="PS50075"/>
    </source>
</evidence>
<name>A0ABS7QQA5_9ACTN</name>
<dbReference type="SMART" id="SM00823">
    <property type="entry name" value="PKS_PP"/>
    <property type="match status" value="1"/>
</dbReference>
<dbReference type="NCBIfam" id="TIGR01733">
    <property type="entry name" value="AA-adenyl-dom"/>
    <property type="match status" value="1"/>
</dbReference>
<dbReference type="SMART" id="SM00824">
    <property type="entry name" value="PKS_TE"/>
    <property type="match status" value="1"/>
</dbReference>
<protein>
    <submittedName>
        <fullName evidence="6">Amino acid adenylation domain-containing protein</fullName>
    </submittedName>
</protein>
<evidence type="ECO:0000256" key="1">
    <source>
        <dbReference type="ARBA" id="ARBA00001957"/>
    </source>
</evidence>
<dbReference type="Gene3D" id="3.40.50.980">
    <property type="match status" value="2"/>
</dbReference>
<evidence type="ECO:0000256" key="3">
    <source>
        <dbReference type="ARBA" id="ARBA00022553"/>
    </source>
</evidence>
<dbReference type="SUPFAM" id="SSF52777">
    <property type="entry name" value="CoA-dependent acyltransferases"/>
    <property type="match status" value="2"/>
</dbReference>
<dbReference type="PANTHER" id="PTHR45527">
    <property type="entry name" value="NONRIBOSOMAL PEPTIDE SYNTHETASE"/>
    <property type="match status" value="1"/>
</dbReference>
<dbReference type="Pfam" id="PF13193">
    <property type="entry name" value="AMP-binding_C"/>
    <property type="match status" value="1"/>
</dbReference>
<dbReference type="Gene3D" id="3.40.50.1820">
    <property type="entry name" value="alpha/beta hydrolase"/>
    <property type="match status" value="1"/>
</dbReference>
<sequence length="1364" mass="147763">MWFLAQMPGAVAAYNEAMVFRLRGPLERHLLRQALDGLVRRHETLRTRLAESGGEVVQLIDPPMTGYALDEEDLTGRPDADERLAELRRAELATPFDLRHGPLARGRLVVIGEEHHVLLLTIHHSVFDGWSMDVLLRELGFFYASLAEARPDPLPPLAFQYADYARAQRTRAEGGPGGDDDAPGGGSGFAGRPARADAGQLTCVDAESTASASYWRERLSGAPALLALPTDRPRPPEQDHRGGRVAFRLDAELTSALKSAARASGGTLFVAMVTGWAVLLSRLTGQKDVVVGTPSANRRRREVKGLIGFFVNSLALRVDLSGEPTAGSAVKRVRGALREALDHQDLPFERVVELVNPPRSPAHTPVFQTMCAWVPSREGMLTLPGVEVEPLDIPDAAAKFDLALSLTETDGCVVGQIDYARALFDRGTVERYVRHLEHVLRGMAEQPDTCVADLPLMDAEETRLLMADWDATRAVSDRDAMGAGMDRDAARAGTERDTPRAHEEAAAAASLVQRFETQVRLRPDAPALVCGDGRDTVRLTYAQLDRRANRLAHALVARGAGADTVIGLHAGRTAEFVVGVLGVLKAGAAWLPLDLGQPTARLAMMVEDAAPLLVLTDANTTTPGSHAADTPTTPWHALRAIEAEATRDDAPGLPCDPARLAYVIYTSGSTGRPKGVAVTHASVLNLFDTWLARMGAEPGEASAAWSGIGFDATVHEVLMPLTTGGVLHLVPDELRGDPEALMTWMRERRVAQAFLPPAYVKWIDEDPARRLEGLALRRLLTGVESLPEMALYRMTCHLPGLRVCYGYGPTEATLYATAYYDPQPLERQCPIGRPLPGTRLYVLDDRMRPVPPGVAGEVYLGGGSLARGYLHRPDLTAERFVADPFVPGGRLYRTGDLARRLPDGNAEYLGRSDDQVKLRGFRIEPAEVEAAVLALDGVREAAVLTDRATGGEPRLVAGVGTGDAPVRAQHEWRAALAARLPDYMVPSRFVQLPALPLNRSGKLDRTALLELARSAADSQVNVASPRDRTELTLYQVWRGILLTDDIGVRDSFFDLGGTSLSAIKMAHEVREAMGETIAVRDVMLHPTIEDLGGLIRRGASGRTGNNLIAFHESADGRNVVCVHPAGGTAFCYLTLAKALPDTIGLYGVQSPGIDPGETPLDSVEAMAEAYLRLLGPLGDGPLVLTGLSYGGLVAHAMGRRLAAAGRTEVSVVLLDTQATDDEAERAAITPVDMAEFRDKLVRFNGMYPGIDDEQIERYHRIYNHNRLTARDHMPQRSGARLVLMQATGGEADDASLDAVRAFWRERAGGPYRVEPVDCDHWEMLENDQAALVAATIERELDQCATPPLPQPVRPRTAARAGEAR</sequence>
<dbReference type="PROSITE" id="PS00455">
    <property type="entry name" value="AMP_BINDING"/>
    <property type="match status" value="1"/>
</dbReference>
<dbReference type="Gene3D" id="3.30.559.10">
    <property type="entry name" value="Chloramphenicol acetyltransferase-like domain"/>
    <property type="match status" value="1"/>
</dbReference>
<feature type="region of interest" description="Disordered" evidence="4">
    <location>
        <begin position="1344"/>
        <end position="1364"/>
    </location>
</feature>
<dbReference type="Pfam" id="PF00668">
    <property type="entry name" value="Condensation"/>
    <property type="match status" value="2"/>
</dbReference>
<dbReference type="PANTHER" id="PTHR45527:SF1">
    <property type="entry name" value="FATTY ACID SYNTHASE"/>
    <property type="match status" value="1"/>
</dbReference>
<accession>A0ABS7QQA5</accession>
<feature type="region of interest" description="Disordered" evidence="4">
    <location>
        <begin position="169"/>
        <end position="194"/>
    </location>
</feature>
<feature type="domain" description="Carrier" evidence="5">
    <location>
        <begin position="1024"/>
        <end position="1099"/>
    </location>
</feature>
<evidence type="ECO:0000313" key="7">
    <source>
        <dbReference type="Proteomes" id="UP001198565"/>
    </source>
</evidence>
<evidence type="ECO:0000256" key="2">
    <source>
        <dbReference type="ARBA" id="ARBA00022450"/>
    </source>
</evidence>
<reference evidence="6 7" key="1">
    <citation type="submission" date="2021-08" db="EMBL/GenBank/DDBJ databases">
        <title>Streptomyces sp. PTM05 isolated from lichen.</title>
        <authorList>
            <person name="Somphong A."/>
            <person name="Phongsopitanun W."/>
            <person name="Tanasupawat S."/>
        </authorList>
    </citation>
    <scope>NUCLEOTIDE SEQUENCE [LARGE SCALE GENOMIC DNA]</scope>
    <source>
        <strain evidence="6 7">Ptm05</strain>
    </source>
</reference>
<dbReference type="PROSITE" id="PS50075">
    <property type="entry name" value="CARRIER"/>
    <property type="match status" value="1"/>
</dbReference>
<dbReference type="InterPro" id="IPR020802">
    <property type="entry name" value="TesA-like"/>
</dbReference>
<dbReference type="InterPro" id="IPR023213">
    <property type="entry name" value="CAT-like_dom_sf"/>
</dbReference>
<dbReference type="InterPro" id="IPR045851">
    <property type="entry name" value="AMP-bd_C_sf"/>
</dbReference>
<dbReference type="InterPro" id="IPR020806">
    <property type="entry name" value="PKS_PP-bd"/>
</dbReference>
<dbReference type="Gene3D" id="3.30.559.30">
    <property type="entry name" value="Nonribosomal peptide synthetase, condensation domain"/>
    <property type="match status" value="1"/>
</dbReference>
<dbReference type="SUPFAM" id="SSF47336">
    <property type="entry name" value="ACP-like"/>
    <property type="match status" value="1"/>
</dbReference>
<dbReference type="Gene3D" id="2.30.38.10">
    <property type="entry name" value="Luciferase, Domain 3"/>
    <property type="match status" value="1"/>
</dbReference>
<keyword evidence="2" id="KW-0596">Phosphopantetheine</keyword>
<dbReference type="InterPro" id="IPR001031">
    <property type="entry name" value="Thioesterase"/>
</dbReference>
<dbReference type="InterPro" id="IPR009081">
    <property type="entry name" value="PP-bd_ACP"/>
</dbReference>
<dbReference type="InterPro" id="IPR025110">
    <property type="entry name" value="AMP-bd_C"/>
</dbReference>
<dbReference type="SUPFAM" id="SSF53474">
    <property type="entry name" value="alpha/beta-Hydrolases"/>
    <property type="match status" value="1"/>
</dbReference>
<dbReference type="InterPro" id="IPR036736">
    <property type="entry name" value="ACP-like_sf"/>
</dbReference>
<keyword evidence="7" id="KW-1185">Reference proteome</keyword>
<evidence type="ECO:0000256" key="4">
    <source>
        <dbReference type="SAM" id="MobiDB-lite"/>
    </source>
</evidence>
<dbReference type="EMBL" id="JAINVZ010000005">
    <property type="protein sequence ID" value="MBY8885373.1"/>
    <property type="molecule type" value="Genomic_DNA"/>
</dbReference>
<feature type="region of interest" description="Disordered" evidence="4">
    <location>
        <begin position="480"/>
        <end position="502"/>
    </location>
</feature>
<evidence type="ECO:0000313" key="6">
    <source>
        <dbReference type="EMBL" id="MBY8885373.1"/>
    </source>
</evidence>
<dbReference type="InterPro" id="IPR010071">
    <property type="entry name" value="AA_adenyl_dom"/>
</dbReference>
<dbReference type="Gene3D" id="3.30.300.30">
    <property type="match status" value="1"/>
</dbReference>
<dbReference type="CDD" id="cd19531">
    <property type="entry name" value="LCL_NRPS-like"/>
    <property type="match status" value="1"/>
</dbReference>
<dbReference type="InterPro" id="IPR029058">
    <property type="entry name" value="AB_hydrolase_fold"/>
</dbReference>
<dbReference type="Pfam" id="PF00501">
    <property type="entry name" value="AMP-binding"/>
    <property type="match status" value="1"/>
</dbReference>
<comment type="caution">
    <text evidence="6">The sequence shown here is derived from an EMBL/GenBank/DDBJ whole genome shotgun (WGS) entry which is preliminary data.</text>
</comment>